<proteinExistence type="predicted"/>
<evidence type="ECO:0008006" key="3">
    <source>
        <dbReference type="Google" id="ProtNLM"/>
    </source>
</evidence>
<protein>
    <recommendedName>
        <fullName evidence="3">XRE family transcriptional regulator</fullName>
    </recommendedName>
</protein>
<keyword evidence="2" id="KW-1185">Reference proteome</keyword>
<dbReference type="RefSeq" id="WP_190302552.1">
    <property type="nucleotide sequence ID" value="NZ_JACOIJ010000025.1"/>
</dbReference>
<name>A0ABR7YGC6_9SPHI</name>
<organism evidence="1 2">
    <name type="scientific">Sphingobacterium litopenaei</name>
    <dbReference type="NCBI Taxonomy" id="2763500"/>
    <lineage>
        <taxon>Bacteria</taxon>
        <taxon>Pseudomonadati</taxon>
        <taxon>Bacteroidota</taxon>
        <taxon>Sphingobacteriia</taxon>
        <taxon>Sphingobacteriales</taxon>
        <taxon>Sphingobacteriaceae</taxon>
        <taxon>Sphingobacterium</taxon>
    </lineage>
</organism>
<dbReference type="EMBL" id="JACOIJ010000025">
    <property type="protein sequence ID" value="MBD1430340.1"/>
    <property type="molecule type" value="Genomic_DNA"/>
</dbReference>
<gene>
    <name evidence="1" type="ORF">H8B04_12310</name>
</gene>
<accession>A0ABR7YGC6</accession>
<evidence type="ECO:0000313" key="1">
    <source>
        <dbReference type="EMBL" id="MBD1430340.1"/>
    </source>
</evidence>
<reference evidence="1 2" key="1">
    <citation type="submission" date="2020-08" db="EMBL/GenBank/DDBJ databases">
        <title>Sphingobacterium sp. DN04309 isolated from aquaculture water.</title>
        <authorList>
            <person name="Zhang M."/>
        </authorList>
    </citation>
    <scope>NUCLEOTIDE SEQUENCE [LARGE SCALE GENOMIC DNA]</scope>
    <source>
        <strain evidence="1 2">DN04309</strain>
    </source>
</reference>
<dbReference type="Proteomes" id="UP000651271">
    <property type="component" value="Unassembled WGS sequence"/>
</dbReference>
<evidence type="ECO:0000313" key="2">
    <source>
        <dbReference type="Proteomes" id="UP000651271"/>
    </source>
</evidence>
<sequence>MEAFRFINGLSQKQFGILMKIDPRTALQWGKGQGNGLKRGEMEQFLANYNFNINEY</sequence>
<comment type="caution">
    <text evidence="1">The sequence shown here is derived from an EMBL/GenBank/DDBJ whole genome shotgun (WGS) entry which is preliminary data.</text>
</comment>